<keyword evidence="2" id="KW-0812">Transmembrane</keyword>
<keyword evidence="4" id="KW-1185">Reference proteome</keyword>
<accession>A0A918N6U4</accession>
<dbReference type="Proteomes" id="UP000645555">
    <property type="component" value="Unassembled WGS sequence"/>
</dbReference>
<dbReference type="EMBL" id="BMWD01000003">
    <property type="protein sequence ID" value="GGX47930.1"/>
    <property type="molecule type" value="Genomic_DNA"/>
</dbReference>
<comment type="caution">
    <text evidence="3">The sequence shown here is derived from an EMBL/GenBank/DDBJ whole genome shotgun (WGS) entry which is preliminary data.</text>
</comment>
<feature type="transmembrane region" description="Helical" evidence="2">
    <location>
        <begin position="79"/>
        <end position="102"/>
    </location>
</feature>
<proteinExistence type="predicted"/>
<feature type="compositionally biased region" description="Low complexity" evidence="1">
    <location>
        <begin position="326"/>
        <end position="340"/>
    </location>
</feature>
<feature type="transmembrane region" description="Helical" evidence="2">
    <location>
        <begin position="195"/>
        <end position="213"/>
    </location>
</feature>
<evidence type="ECO:0000313" key="3">
    <source>
        <dbReference type="EMBL" id="GGX47930.1"/>
    </source>
</evidence>
<evidence type="ECO:0008006" key="5">
    <source>
        <dbReference type="Google" id="ProtNLM"/>
    </source>
</evidence>
<gene>
    <name evidence="3" type="ORF">GCM10010515_13790</name>
</gene>
<evidence type="ECO:0000313" key="4">
    <source>
        <dbReference type="Proteomes" id="UP000645555"/>
    </source>
</evidence>
<feature type="transmembrane region" description="Helical" evidence="2">
    <location>
        <begin position="300"/>
        <end position="318"/>
    </location>
</feature>
<feature type="region of interest" description="Disordered" evidence="1">
    <location>
        <begin position="326"/>
        <end position="349"/>
    </location>
</feature>
<feature type="transmembrane region" description="Helical" evidence="2">
    <location>
        <begin position="166"/>
        <end position="188"/>
    </location>
</feature>
<dbReference type="RefSeq" id="WP_190034417.1">
    <property type="nucleotide sequence ID" value="NZ_BMWD01000003.1"/>
</dbReference>
<protein>
    <recommendedName>
        <fullName evidence="5">ABC transporter permease</fullName>
    </recommendedName>
</protein>
<evidence type="ECO:0000256" key="2">
    <source>
        <dbReference type="SAM" id="Phobius"/>
    </source>
</evidence>
<feature type="transmembrane region" description="Helical" evidence="2">
    <location>
        <begin position="123"/>
        <end position="146"/>
    </location>
</feature>
<keyword evidence="2" id="KW-1133">Transmembrane helix</keyword>
<feature type="transmembrane region" description="Helical" evidence="2">
    <location>
        <begin position="21"/>
        <end position="41"/>
    </location>
</feature>
<reference evidence="3" key="1">
    <citation type="journal article" date="2014" name="Int. J. Syst. Evol. Microbiol.">
        <title>Complete genome sequence of Corynebacterium casei LMG S-19264T (=DSM 44701T), isolated from a smear-ripened cheese.</title>
        <authorList>
            <consortium name="US DOE Joint Genome Institute (JGI-PGF)"/>
            <person name="Walter F."/>
            <person name="Albersmeier A."/>
            <person name="Kalinowski J."/>
            <person name="Ruckert C."/>
        </authorList>
    </citation>
    <scope>NUCLEOTIDE SEQUENCE</scope>
    <source>
        <strain evidence="3">JCM 4956</strain>
    </source>
</reference>
<reference evidence="3" key="2">
    <citation type="submission" date="2020-09" db="EMBL/GenBank/DDBJ databases">
        <authorList>
            <person name="Sun Q."/>
            <person name="Ohkuma M."/>
        </authorList>
    </citation>
    <scope>NUCLEOTIDE SEQUENCE</scope>
    <source>
        <strain evidence="3">JCM 4956</strain>
    </source>
</reference>
<keyword evidence="2" id="KW-0472">Membrane</keyword>
<dbReference type="AlphaFoldDB" id="A0A918N6U4"/>
<sequence>MIPSSLVPRGPGRSVLRLHRAALWTWLSLVAATSAALLWAYGPGHESALADALRQCPDGIALCDRTSGPWIGRYDTVSALGTIGVAHLSFLVAGWAGAALVGRELENGTAHLAWTQSVSPARWLAAELAVPALFVSAGTTVLVLLHRLMRDGGRDLAWASWYEYDVFRADGPVAVAYALCGLALGALAGLVVGRALPALGVALAAQLAVVVLGNEYRPKLWPVVSVTGTGSVDVPSGAAHLHQGVITAGGARRATSVPCDFADGPNGANGVRCGAEDGASGVWATYHPESHFRPLQLVETGAVLAVAALAVAAAFLLLRRRTAAASPPAAAGRAPGSVPADGSATGASV</sequence>
<evidence type="ECO:0000256" key="1">
    <source>
        <dbReference type="SAM" id="MobiDB-lite"/>
    </source>
</evidence>
<name>A0A918N6U4_9ACTN</name>
<organism evidence="3 4">
    <name type="scientific">Streptomyces fructofermentans</name>
    <dbReference type="NCBI Taxonomy" id="152141"/>
    <lineage>
        <taxon>Bacteria</taxon>
        <taxon>Bacillati</taxon>
        <taxon>Actinomycetota</taxon>
        <taxon>Actinomycetes</taxon>
        <taxon>Kitasatosporales</taxon>
        <taxon>Streptomycetaceae</taxon>
        <taxon>Streptomyces</taxon>
    </lineage>
</organism>